<dbReference type="Gene3D" id="2.60.120.260">
    <property type="entry name" value="Galactose-binding domain-like"/>
    <property type="match status" value="1"/>
</dbReference>
<dbReference type="PROSITE" id="PS00383">
    <property type="entry name" value="TYR_PHOSPHATASE_1"/>
    <property type="match status" value="2"/>
</dbReference>
<dbReference type="CDD" id="cd00047">
    <property type="entry name" value="PTPc"/>
    <property type="match status" value="1"/>
</dbReference>
<keyword evidence="9" id="KW-1185">Reference proteome</keyword>
<keyword evidence="5" id="KW-1133">Transmembrane helix</keyword>
<dbReference type="Pfam" id="PF00102">
    <property type="entry name" value="Y_phosphatase"/>
    <property type="match status" value="2"/>
</dbReference>
<evidence type="ECO:0000256" key="4">
    <source>
        <dbReference type="ARBA" id="ARBA00022912"/>
    </source>
</evidence>
<evidence type="ECO:0000256" key="3">
    <source>
        <dbReference type="ARBA" id="ARBA00022801"/>
    </source>
</evidence>
<dbReference type="SMART" id="SM00404">
    <property type="entry name" value="PTPc_motif"/>
    <property type="match status" value="2"/>
</dbReference>
<keyword evidence="4" id="KW-0904">Protein phosphatase</keyword>
<proteinExistence type="inferred from homology"/>
<dbReference type="SMART" id="SM00194">
    <property type="entry name" value="PTPc"/>
    <property type="match status" value="2"/>
</dbReference>
<dbReference type="InterPro" id="IPR029021">
    <property type="entry name" value="Prot-tyrosine_phosphatase-like"/>
</dbReference>
<dbReference type="InterPro" id="IPR003595">
    <property type="entry name" value="Tyr_Pase_cat"/>
</dbReference>
<dbReference type="SUPFAM" id="SSF49785">
    <property type="entry name" value="Galactose-binding domain-like"/>
    <property type="match status" value="1"/>
</dbReference>
<evidence type="ECO:0000313" key="9">
    <source>
        <dbReference type="Proteomes" id="UP001164746"/>
    </source>
</evidence>
<accession>A0ABY7DNM2</accession>
<evidence type="ECO:0000256" key="1">
    <source>
        <dbReference type="ARBA" id="ARBA00009580"/>
    </source>
</evidence>
<organism evidence="8 9">
    <name type="scientific">Mya arenaria</name>
    <name type="common">Soft-shell clam</name>
    <dbReference type="NCBI Taxonomy" id="6604"/>
    <lineage>
        <taxon>Eukaryota</taxon>
        <taxon>Metazoa</taxon>
        <taxon>Spiralia</taxon>
        <taxon>Lophotrochozoa</taxon>
        <taxon>Mollusca</taxon>
        <taxon>Bivalvia</taxon>
        <taxon>Autobranchia</taxon>
        <taxon>Heteroconchia</taxon>
        <taxon>Euheterodonta</taxon>
        <taxon>Imparidentia</taxon>
        <taxon>Neoheterodontei</taxon>
        <taxon>Myida</taxon>
        <taxon>Myoidea</taxon>
        <taxon>Myidae</taxon>
        <taxon>Mya</taxon>
    </lineage>
</organism>
<feature type="domain" description="Tyrosine specific protein phosphatases" evidence="7">
    <location>
        <begin position="1004"/>
        <end position="1078"/>
    </location>
</feature>
<reference evidence="8" key="1">
    <citation type="submission" date="2022-11" db="EMBL/GenBank/DDBJ databases">
        <title>Centuries of genome instability and evolution in soft-shell clam transmissible cancer (bioRxiv).</title>
        <authorList>
            <person name="Hart S.F.M."/>
            <person name="Yonemitsu M.A."/>
            <person name="Giersch R.M."/>
            <person name="Beal B.F."/>
            <person name="Arriagada G."/>
            <person name="Davis B.W."/>
            <person name="Ostrander E.A."/>
            <person name="Goff S.P."/>
            <person name="Metzger M.J."/>
        </authorList>
    </citation>
    <scope>NUCLEOTIDE SEQUENCE</scope>
    <source>
        <strain evidence="8">MELC-2E11</strain>
        <tissue evidence="8">Siphon/mantle</tissue>
    </source>
</reference>
<dbReference type="InterPro" id="IPR016130">
    <property type="entry name" value="Tyr_Pase_AS"/>
</dbReference>
<dbReference type="PROSITE" id="PS50055">
    <property type="entry name" value="TYR_PHOSPHATASE_PTP"/>
    <property type="match status" value="2"/>
</dbReference>
<dbReference type="PRINTS" id="PR00700">
    <property type="entry name" value="PRTYPHPHTASE"/>
</dbReference>
<evidence type="ECO:0000313" key="8">
    <source>
        <dbReference type="EMBL" id="WAQ98531.1"/>
    </source>
</evidence>
<dbReference type="InterPro" id="IPR050348">
    <property type="entry name" value="Protein-Tyr_Phosphatase"/>
</dbReference>
<evidence type="ECO:0000259" key="6">
    <source>
        <dbReference type="PROSITE" id="PS50055"/>
    </source>
</evidence>
<keyword evidence="5" id="KW-0472">Membrane</keyword>
<dbReference type="Gene3D" id="3.90.190.10">
    <property type="entry name" value="Protein tyrosine phosphatase superfamily"/>
    <property type="match status" value="2"/>
</dbReference>
<feature type="domain" description="Tyrosine-protein phosphatase" evidence="6">
    <location>
        <begin position="543"/>
        <end position="797"/>
    </location>
</feature>
<gene>
    <name evidence="8" type="ORF">MAR_022904</name>
</gene>
<dbReference type="PANTHER" id="PTHR19134:SF562">
    <property type="entry name" value="PROTEIN-TYROSINE-PHOSPHATASE"/>
    <property type="match status" value="1"/>
</dbReference>
<dbReference type="PANTHER" id="PTHR19134">
    <property type="entry name" value="RECEPTOR-TYPE TYROSINE-PROTEIN PHOSPHATASE"/>
    <property type="match status" value="1"/>
</dbReference>
<dbReference type="SUPFAM" id="SSF52799">
    <property type="entry name" value="(Phosphotyrosine protein) phosphatases II"/>
    <property type="match status" value="2"/>
</dbReference>
<dbReference type="InterPro" id="IPR000242">
    <property type="entry name" value="PTP_cat"/>
</dbReference>
<dbReference type="InterPro" id="IPR008979">
    <property type="entry name" value="Galactose-bd-like_sf"/>
</dbReference>
<evidence type="ECO:0000256" key="5">
    <source>
        <dbReference type="SAM" id="Phobius"/>
    </source>
</evidence>
<dbReference type="InterPro" id="IPR000387">
    <property type="entry name" value="Tyr_Pase_dom"/>
</dbReference>
<dbReference type="PROSITE" id="PS50056">
    <property type="entry name" value="TYR_PHOSPHATASE_2"/>
    <property type="match status" value="2"/>
</dbReference>
<sequence length="1087" mass="122942">MDKTATAIVDSAVYYLVTYFTDIAMDGHPFVNRAFSLRNATKVECVDETFGDDCLSNCSKHCSGGDICHKTTGLCPNGCLSGYNFTGDECTQGTYGINCAEKCGNCRDRVFCNTQNGHCPSGCERGDQGAECKNECPNGLYGFDCAYTCHCKNDKDTCDPEYGNCSNGCAIGWDGHNCSSDLSIIKHDSQGLSAVLQSTYNMCNASNIYNGKTLMHDTSNDTLLCQVCSVTQKSTTPWLQIDFGRMVSVGYIRVYGRGNQQSTNLLIYASNVSFSRSNSPATISNITNASIFGTLVELPLPRTFQYLSVRLLVVLVIDVRAVATVETARSRVHKTSLDETVPEHAIAMAMVNVIDITVLARPIDVDQDGEQPHVMLSSNMFYLCKDMRQCGNGSFGDDCLNICNCVQCHHVNGSCSLYQSSCFDGYEGDTCSKLKIQTHVNVGAIAGGTVAAIVVIAIGIIVLILRWRKTGLINKTRERKQSNHKGLEAASLPTRHITKKNDIYEEPVKEGDYYSFNDAAPGIEIHLLWNYITENMKNNRKHLYDEFATLPTGLVHKHDVAAQEKNKGKNRYKEMYAYDHSRVPLQTDKLDVSDYINACFINGYEKVNKFIASQGPTKNMIDDFWRMIWQQKADKIVMLTNLIEMASIKCKQYWPEKGDTCSYGGIDISYIDTREFQDYNVRTWEVVKTGSKPRRIRQFHFKTWPDKDVPDSAWCLVDFWKAVDTNSATNESPIVVHCSAGVGRTGTFIALDNLIYQAKAEKCVRLLQMVQTLRRQRVNMVQTKEQYVYLHEVVAEALLIGTHHVYSKQFDSFYKHMVNKELRSPRTRIEEQFDLIEKGVTEESSQEVGPEYGNIESMRSEIDAYRPTLDKRGSNFVQNLGTIFLPNYAYKNTFLVGMSPSEQTLEEFWSLIEEQHITTVIMLTSQSHTAYKTCQYLGSMDGKQIGNFIVNCIHEKKNKDFQEKCFSFKNVNNEDEDYLTTIRQFEFSAWREGEDTPTSVQPMLDMLEAVNKWQPHLLEKRPILIHCESGFHRSGVVAVLLNEFHRIQANKGQINIVESVKIMKQRNKDIVQSPTQLRYIYDVIQEH</sequence>
<comment type="similarity">
    <text evidence="1">Belongs to the protein-tyrosine phosphatase family.</text>
</comment>
<evidence type="ECO:0000259" key="7">
    <source>
        <dbReference type="PROSITE" id="PS50056"/>
    </source>
</evidence>
<name>A0ABY7DNM2_MYAAR</name>
<feature type="domain" description="Tyrosine-protein phosphatase" evidence="6">
    <location>
        <begin position="847"/>
        <end position="1087"/>
    </location>
</feature>
<dbReference type="Proteomes" id="UP001164746">
    <property type="component" value="Chromosome 3"/>
</dbReference>
<keyword evidence="3" id="KW-0378">Hydrolase</keyword>
<protein>
    <recommendedName>
        <fullName evidence="2">protein-tyrosine-phosphatase</fullName>
        <ecNumber evidence="2">3.1.3.48</ecNumber>
    </recommendedName>
</protein>
<dbReference type="EMBL" id="CP111014">
    <property type="protein sequence ID" value="WAQ98531.1"/>
    <property type="molecule type" value="Genomic_DNA"/>
</dbReference>
<keyword evidence="5" id="KW-0812">Transmembrane</keyword>
<feature type="non-terminal residue" evidence="8">
    <location>
        <position position="1087"/>
    </location>
</feature>
<feature type="transmembrane region" description="Helical" evidence="5">
    <location>
        <begin position="442"/>
        <end position="465"/>
    </location>
</feature>
<feature type="domain" description="Tyrosine specific protein phosphatases" evidence="7">
    <location>
        <begin position="717"/>
        <end position="788"/>
    </location>
</feature>
<evidence type="ECO:0000256" key="2">
    <source>
        <dbReference type="ARBA" id="ARBA00013064"/>
    </source>
</evidence>
<dbReference type="Gene3D" id="2.170.300.10">
    <property type="entry name" value="Tie2 ligand-binding domain superfamily"/>
    <property type="match status" value="1"/>
</dbReference>
<dbReference type="EC" id="3.1.3.48" evidence="2"/>